<evidence type="ECO:0000256" key="1">
    <source>
        <dbReference type="ARBA" id="ARBA00004651"/>
    </source>
</evidence>
<evidence type="ECO:0000256" key="2">
    <source>
        <dbReference type="ARBA" id="ARBA00022475"/>
    </source>
</evidence>
<feature type="transmembrane region" description="Helical" evidence="6">
    <location>
        <begin position="306"/>
        <end position="328"/>
    </location>
</feature>
<feature type="transmembrane region" description="Helical" evidence="6">
    <location>
        <begin position="357"/>
        <end position="378"/>
    </location>
</feature>
<evidence type="ECO:0000256" key="3">
    <source>
        <dbReference type="ARBA" id="ARBA00022692"/>
    </source>
</evidence>
<dbReference type="KEGG" id="poc:NCTC13071_02173"/>
<comment type="subcellular location">
    <subcellularLocation>
        <location evidence="1">Cell membrane</location>
        <topology evidence="1">Multi-pass membrane protein</topology>
    </subcellularLocation>
</comment>
<dbReference type="PANTHER" id="PTHR30294:SF47">
    <property type="entry name" value="INNER MEMBRANE TRANSPORT PERMEASE YHHJ"/>
    <property type="match status" value="1"/>
</dbReference>
<feature type="transmembrane region" description="Helical" evidence="6">
    <location>
        <begin position="243"/>
        <end position="261"/>
    </location>
</feature>
<evidence type="ECO:0000256" key="4">
    <source>
        <dbReference type="ARBA" id="ARBA00022989"/>
    </source>
</evidence>
<dbReference type="InterPro" id="IPR051449">
    <property type="entry name" value="ABC-2_transporter_component"/>
</dbReference>
<proteinExistence type="predicted"/>
<dbReference type="Pfam" id="PF12698">
    <property type="entry name" value="ABC2_membrane_3"/>
    <property type="match status" value="1"/>
</dbReference>
<organism evidence="8 9">
    <name type="scientific">Segatella oris</name>
    <dbReference type="NCBI Taxonomy" id="28135"/>
    <lineage>
        <taxon>Bacteria</taxon>
        <taxon>Pseudomonadati</taxon>
        <taxon>Bacteroidota</taxon>
        <taxon>Bacteroidia</taxon>
        <taxon>Bacteroidales</taxon>
        <taxon>Prevotellaceae</taxon>
        <taxon>Segatella</taxon>
    </lineage>
</organism>
<reference evidence="8 9" key="1">
    <citation type="submission" date="2018-12" db="EMBL/GenBank/DDBJ databases">
        <authorList>
            <consortium name="Pathogen Informatics"/>
        </authorList>
    </citation>
    <scope>NUCLEOTIDE SEQUENCE [LARGE SCALE GENOMIC DNA]</scope>
    <source>
        <strain evidence="8 9">NCTC13071</strain>
    </source>
</reference>
<keyword evidence="4 6" id="KW-1133">Transmembrane helix</keyword>
<protein>
    <submittedName>
        <fullName evidence="8">ABC-2 family transporter protein</fullName>
    </submittedName>
</protein>
<evidence type="ECO:0000313" key="9">
    <source>
        <dbReference type="Proteomes" id="UP000274578"/>
    </source>
</evidence>
<dbReference type="GO" id="GO:0140359">
    <property type="term" value="F:ABC-type transporter activity"/>
    <property type="evidence" value="ECO:0007669"/>
    <property type="project" value="InterPro"/>
</dbReference>
<feature type="transmembrane region" description="Helical" evidence="6">
    <location>
        <begin position="267"/>
        <end position="294"/>
    </location>
</feature>
<dbReference type="AlphaFoldDB" id="A0A3S4VAT1"/>
<dbReference type="Gene3D" id="3.40.1710.10">
    <property type="entry name" value="abc type-2 transporter like domain"/>
    <property type="match status" value="1"/>
</dbReference>
<keyword evidence="5 6" id="KW-0472">Membrane</keyword>
<dbReference type="PANTHER" id="PTHR30294">
    <property type="entry name" value="MEMBRANE COMPONENT OF ABC TRANSPORTER YHHJ-RELATED"/>
    <property type="match status" value="1"/>
</dbReference>
<dbReference type="EMBL" id="LR134384">
    <property type="protein sequence ID" value="VEH16150.1"/>
    <property type="molecule type" value="Genomic_DNA"/>
</dbReference>
<feature type="transmembrane region" description="Helical" evidence="6">
    <location>
        <begin position="188"/>
        <end position="211"/>
    </location>
</feature>
<name>A0A3S4VAT1_9BACT</name>
<evidence type="ECO:0000259" key="7">
    <source>
        <dbReference type="Pfam" id="PF12698"/>
    </source>
</evidence>
<dbReference type="Proteomes" id="UP000274578">
    <property type="component" value="Chromosome 1"/>
</dbReference>
<dbReference type="GO" id="GO:0005886">
    <property type="term" value="C:plasma membrane"/>
    <property type="evidence" value="ECO:0007669"/>
    <property type="project" value="UniProtKB-SubCell"/>
</dbReference>
<evidence type="ECO:0000256" key="5">
    <source>
        <dbReference type="ARBA" id="ARBA00023136"/>
    </source>
</evidence>
<dbReference type="InterPro" id="IPR013525">
    <property type="entry name" value="ABC2_TM"/>
</dbReference>
<keyword evidence="3 6" id="KW-0812">Transmembrane</keyword>
<feature type="domain" description="ABC-2 type transporter transmembrane" evidence="7">
    <location>
        <begin position="24"/>
        <end position="371"/>
    </location>
</feature>
<accession>A0A3S4VAT1</accession>
<keyword evidence="2" id="KW-1003">Cell membrane</keyword>
<sequence>MHTLRQIYQIALRECGIIIKNPIYWFCMVVFPIAVIYFFTSLMQSGVPTDMPVGVVDLDNTATTRAMVRRLDAFQTTKVVASYDNVNEARRAIQENQIYAFLYIPRGTTSGLMTSNQPKVSFYYSNVTLVAGSMLYRDLKTICTLGSAAVGQQKLSAYGKTDREIRTFLQPIAIDLHMIGNPWANYNVYLTTAMVPGLLMLFVFLLTPYSIGTELKFKRSKEWMALAGNKTWIALTGKMLPQLMIFLAIFYAFEFYIYYVLGFPHPGGILTMLLLGFLAIASAQGFGIFTFGLMPSLRMSMSVCSLWSVVSFSTSGATYPAFAMNPFIEGVAQLFPLRHYYMIYQINIFNGYPLMDAWFNIAALVLFSLLPIFTMWNIKRSMLLYVYIP</sequence>
<gene>
    <name evidence="8" type="ORF">NCTC13071_02173</name>
</gene>
<feature type="transmembrane region" description="Helical" evidence="6">
    <location>
        <begin position="23"/>
        <end position="43"/>
    </location>
</feature>
<evidence type="ECO:0000313" key="8">
    <source>
        <dbReference type="EMBL" id="VEH16150.1"/>
    </source>
</evidence>
<dbReference type="RefSeq" id="WP_004371400.1">
    <property type="nucleotide sequence ID" value="NZ_CAJPPY010000006.1"/>
</dbReference>
<dbReference type="GeneID" id="85012940"/>
<evidence type="ECO:0000256" key="6">
    <source>
        <dbReference type="SAM" id="Phobius"/>
    </source>
</evidence>